<feature type="transmembrane region" description="Helical" evidence="1">
    <location>
        <begin position="82"/>
        <end position="101"/>
    </location>
</feature>
<keyword evidence="3" id="KW-1185">Reference proteome</keyword>
<keyword evidence="1" id="KW-1133">Transmembrane helix</keyword>
<evidence type="ECO:0000313" key="2">
    <source>
        <dbReference type="EMBL" id="KAG6646277.1"/>
    </source>
</evidence>
<dbReference type="Proteomes" id="UP000811609">
    <property type="component" value="Chromosome 8"/>
</dbReference>
<keyword evidence="1" id="KW-0472">Membrane</keyword>
<comment type="caution">
    <text evidence="2">The sequence shown here is derived from an EMBL/GenBank/DDBJ whole genome shotgun (WGS) entry which is preliminary data.</text>
</comment>
<sequence>MKKRNKEERRSKRESFWFVLKREKQLFVLVTKETTRLKEKTEQGKEVACWLPVLHQCLRCRPERHFWSGSRLKKTSDDAQQFLGVGFTLSLSLSLLLFSLYRLKFS</sequence>
<proteinExistence type="predicted"/>
<dbReference type="AlphaFoldDB" id="A0A8T1PXY0"/>
<organism evidence="2 3">
    <name type="scientific">Carya illinoinensis</name>
    <name type="common">Pecan</name>
    <dbReference type="NCBI Taxonomy" id="32201"/>
    <lineage>
        <taxon>Eukaryota</taxon>
        <taxon>Viridiplantae</taxon>
        <taxon>Streptophyta</taxon>
        <taxon>Embryophyta</taxon>
        <taxon>Tracheophyta</taxon>
        <taxon>Spermatophyta</taxon>
        <taxon>Magnoliopsida</taxon>
        <taxon>eudicotyledons</taxon>
        <taxon>Gunneridae</taxon>
        <taxon>Pentapetalae</taxon>
        <taxon>rosids</taxon>
        <taxon>fabids</taxon>
        <taxon>Fagales</taxon>
        <taxon>Juglandaceae</taxon>
        <taxon>Carya</taxon>
    </lineage>
</organism>
<gene>
    <name evidence="2" type="ORF">CIPAW_08G182700</name>
</gene>
<protein>
    <submittedName>
        <fullName evidence="2">Uncharacterized protein</fullName>
    </submittedName>
</protein>
<name>A0A8T1PXY0_CARIL</name>
<reference evidence="2" key="1">
    <citation type="submission" date="2020-12" db="EMBL/GenBank/DDBJ databases">
        <title>WGS assembly of Carya illinoinensis cv. Pawnee.</title>
        <authorList>
            <person name="Platts A."/>
            <person name="Shu S."/>
            <person name="Wright S."/>
            <person name="Barry K."/>
            <person name="Edger P."/>
            <person name="Pires J.C."/>
            <person name="Schmutz J."/>
        </authorList>
    </citation>
    <scope>NUCLEOTIDE SEQUENCE</scope>
    <source>
        <tissue evidence="2">Leaf</tissue>
    </source>
</reference>
<evidence type="ECO:0000313" key="3">
    <source>
        <dbReference type="Proteomes" id="UP000811609"/>
    </source>
</evidence>
<accession>A0A8T1PXY0</accession>
<keyword evidence="1" id="KW-0812">Transmembrane</keyword>
<dbReference type="EMBL" id="CM031816">
    <property type="protein sequence ID" value="KAG6646277.1"/>
    <property type="molecule type" value="Genomic_DNA"/>
</dbReference>
<evidence type="ECO:0000256" key="1">
    <source>
        <dbReference type="SAM" id="Phobius"/>
    </source>
</evidence>